<dbReference type="Gene3D" id="3.40.50.1970">
    <property type="match status" value="1"/>
</dbReference>
<evidence type="ECO:0000259" key="20">
    <source>
        <dbReference type="Pfam" id="PF01761"/>
    </source>
</evidence>
<evidence type="ECO:0000256" key="12">
    <source>
        <dbReference type="ARBA" id="ARBA00022723"/>
    </source>
</evidence>
<dbReference type="GO" id="GO:0005737">
    <property type="term" value="C:cytoplasm"/>
    <property type="evidence" value="ECO:0007669"/>
    <property type="project" value="UniProtKB-SubCell"/>
</dbReference>
<feature type="binding site" evidence="19">
    <location>
        <position position="261"/>
    </location>
    <ligand>
        <name>Zn(2+)</name>
        <dbReference type="ChEBI" id="CHEBI:29105"/>
    </ligand>
</feature>
<keyword evidence="17 19" id="KW-0456">Lyase</keyword>
<dbReference type="FunFam" id="3.40.50.1970:FF:000007">
    <property type="entry name" value="Pentafunctional AROM polypeptide"/>
    <property type="match status" value="1"/>
</dbReference>
<evidence type="ECO:0000256" key="19">
    <source>
        <dbReference type="HAMAP-Rule" id="MF_00110"/>
    </source>
</evidence>
<comment type="function">
    <text evidence="4 19">Catalyzes the conversion of 3-deoxy-D-arabino-heptulosonate 7-phosphate (DAHP) to dehydroquinate (DHQ).</text>
</comment>
<comment type="caution">
    <text evidence="22">The sequence shown here is derived from an EMBL/GenBank/DDBJ whole genome shotgun (WGS) entry which is preliminary data.</text>
</comment>
<feature type="binding site" evidence="19">
    <location>
        <position position="147"/>
    </location>
    <ligand>
        <name>NAD(+)</name>
        <dbReference type="ChEBI" id="CHEBI:57540"/>
    </ligand>
</feature>
<evidence type="ECO:0000256" key="15">
    <source>
        <dbReference type="ARBA" id="ARBA00023027"/>
    </source>
</evidence>
<keyword evidence="10 19" id="KW-0963">Cytoplasm</keyword>
<dbReference type="PANTHER" id="PTHR43622">
    <property type="entry name" value="3-DEHYDROQUINATE SYNTHASE"/>
    <property type="match status" value="1"/>
</dbReference>
<dbReference type="PANTHER" id="PTHR43622:SF7">
    <property type="entry name" value="3-DEHYDROQUINATE SYNTHASE, CHLOROPLASTIC"/>
    <property type="match status" value="1"/>
</dbReference>
<dbReference type="EC" id="4.2.3.4" evidence="8 19"/>
<name>A0A9X2RHJ7_9PROT</name>
<evidence type="ECO:0000256" key="5">
    <source>
        <dbReference type="ARBA" id="ARBA00004496"/>
    </source>
</evidence>
<dbReference type="GO" id="GO:0008652">
    <property type="term" value="P:amino acid biosynthetic process"/>
    <property type="evidence" value="ECO:0007669"/>
    <property type="project" value="UniProtKB-KW"/>
</dbReference>
<organism evidence="22 23">
    <name type="scientific">Parvularcula maris</name>
    <dbReference type="NCBI Taxonomy" id="2965077"/>
    <lineage>
        <taxon>Bacteria</taxon>
        <taxon>Pseudomonadati</taxon>
        <taxon>Pseudomonadota</taxon>
        <taxon>Alphaproteobacteria</taxon>
        <taxon>Parvularculales</taxon>
        <taxon>Parvularculaceae</taxon>
        <taxon>Parvularcula</taxon>
    </lineage>
</organism>
<evidence type="ECO:0000313" key="22">
    <source>
        <dbReference type="EMBL" id="MCQ8184949.1"/>
    </source>
</evidence>
<feature type="domain" description="3-dehydroquinate synthase C-terminal" evidence="21">
    <location>
        <begin position="177"/>
        <end position="326"/>
    </location>
</feature>
<evidence type="ECO:0000256" key="7">
    <source>
        <dbReference type="ARBA" id="ARBA00005412"/>
    </source>
</evidence>
<dbReference type="GO" id="GO:0003856">
    <property type="term" value="F:3-dehydroquinate synthase activity"/>
    <property type="evidence" value="ECO:0007669"/>
    <property type="project" value="UniProtKB-UniRule"/>
</dbReference>
<evidence type="ECO:0000313" key="23">
    <source>
        <dbReference type="Proteomes" id="UP001142610"/>
    </source>
</evidence>
<dbReference type="GO" id="GO:0000166">
    <property type="term" value="F:nucleotide binding"/>
    <property type="evidence" value="ECO:0007669"/>
    <property type="project" value="UniProtKB-KW"/>
</dbReference>
<dbReference type="HAMAP" id="MF_00110">
    <property type="entry name" value="DHQ_synthase"/>
    <property type="match status" value="1"/>
</dbReference>
<keyword evidence="13 19" id="KW-0547">Nucleotide-binding</keyword>
<dbReference type="InterPro" id="IPR050071">
    <property type="entry name" value="Dehydroquinate_synthase"/>
</dbReference>
<dbReference type="GO" id="GO:0009073">
    <property type="term" value="P:aromatic amino acid family biosynthetic process"/>
    <property type="evidence" value="ECO:0007669"/>
    <property type="project" value="UniProtKB-KW"/>
</dbReference>
<evidence type="ECO:0000259" key="21">
    <source>
        <dbReference type="Pfam" id="PF24621"/>
    </source>
</evidence>
<dbReference type="InterPro" id="IPR056179">
    <property type="entry name" value="DHQS_C"/>
</dbReference>
<comment type="catalytic activity">
    <reaction evidence="1 19">
        <text>7-phospho-2-dehydro-3-deoxy-D-arabino-heptonate = 3-dehydroquinate + phosphate</text>
        <dbReference type="Rhea" id="RHEA:21968"/>
        <dbReference type="ChEBI" id="CHEBI:32364"/>
        <dbReference type="ChEBI" id="CHEBI:43474"/>
        <dbReference type="ChEBI" id="CHEBI:58394"/>
        <dbReference type="EC" id="4.2.3.4"/>
    </reaction>
</comment>
<feature type="binding site" evidence="19">
    <location>
        <begin position="125"/>
        <end position="126"/>
    </location>
    <ligand>
        <name>NAD(+)</name>
        <dbReference type="ChEBI" id="CHEBI:57540"/>
    </ligand>
</feature>
<feature type="binding site" evidence="19">
    <location>
        <begin position="67"/>
        <end position="72"/>
    </location>
    <ligand>
        <name>NAD(+)</name>
        <dbReference type="ChEBI" id="CHEBI:57540"/>
    </ligand>
</feature>
<keyword evidence="15 19" id="KW-0520">NAD</keyword>
<dbReference type="Pfam" id="PF01761">
    <property type="entry name" value="DHQ_synthase"/>
    <property type="match status" value="1"/>
</dbReference>
<feature type="domain" description="3-dehydroquinate synthase N-terminal" evidence="20">
    <location>
        <begin position="63"/>
        <end position="174"/>
    </location>
</feature>
<comment type="pathway">
    <text evidence="6 19">Metabolic intermediate biosynthesis; chorismate biosynthesis; chorismate from D-erythrose 4-phosphate and phosphoenolpyruvate: step 2/7.</text>
</comment>
<dbReference type="SUPFAM" id="SSF56796">
    <property type="entry name" value="Dehydroquinate synthase-like"/>
    <property type="match status" value="1"/>
</dbReference>
<gene>
    <name evidence="19 22" type="primary">aroB</name>
    <name evidence="22" type="ORF">NOG11_06045</name>
</gene>
<sequence length="366" mass="38422">MSKVRVGLGDRAYDILIGSGAFQAAAGALRTLTEKPSAIVADETVLGLYDGVLEAVFGEMPIITLPSGESAKSFAEYARVSEELLAAGVERGGSVVALGGGVTGDLAGFCAATLRRGCKLVMVPTTLLSQVDSSVGGKTAVNTRAGKNLVGAFHQPSLVVIDTDFLASLPPRELLAGYAEVVKYGALGDESFFAWLERHSGTVLACEEEALRHVIETSCRMKAEVVAEDEREAGRRALLNLGHTFGHAVEAEAGYGGGVLHGEAVALGMAMAARFSVARGLAAQADADRLERHLASVGLPTRLAALNGFDASAETLLGHMMQDKKVEGGTLTLILMRRLGEAFVAKDQDQRVVLEFLEKERALAPS</sequence>
<comment type="cofactor">
    <cofactor evidence="19">
        <name>Co(2+)</name>
        <dbReference type="ChEBI" id="CHEBI:48828"/>
    </cofactor>
    <cofactor evidence="19">
        <name>Zn(2+)</name>
        <dbReference type="ChEBI" id="CHEBI:29105"/>
    </cofactor>
    <text evidence="19">Binds 1 divalent metal cation per subunit. Can use either Co(2+) or Zn(2+).</text>
</comment>
<dbReference type="PIRSF" id="PIRSF001455">
    <property type="entry name" value="DHQ_synth"/>
    <property type="match status" value="1"/>
</dbReference>
<reference evidence="22" key="1">
    <citation type="submission" date="2022-07" db="EMBL/GenBank/DDBJ databases">
        <title>Parvularcula maris sp. nov., an algicidal bacterium isolated from seawater.</title>
        <authorList>
            <person name="Li F."/>
        </authorList>
    </citation>
    <scope>NUCLEOTIDE SEQUENCE</scope>
    <source>
        <strain evidence="22">BGMRC 0090</strain>
    </source>
</reference>
<evidence type="ECO:0000256" key="18">
    <source>
        <dbReference type="ARBA" id="ARBA00023285"/>
    </source>
</evidence>
<evidence type="ECO:0000256" key="10">
    <source>
        <dbReference type="ARBA" id="ARBA00022490"/>
    </source>
</evidence>
<dbReference type="InterPro" id="IPR030960">
    <property type="entry name" value="DHQS/DOIS_N"/>
</dbReference>
<comment type="cofactor">
    <cofactor evidence="2 19">
        <name>NAD(+)</name>
        <dbReference type="ChEBI" id="CHEBI:57540"/>
    </cofactor>
</comment>
<evidence type="ECO:0000256" key="9">
    <source>
        <dbReference type="ARBA" id="ARBA00017684"/>
    </source>
</evidence>
<dbReference type="CDD" id="cd08195">
    <property type="entry name" value="DHQS"/>
    <property type="match status" value="1"/>
</dbReference>
<feature type="binding site" evidence="19">
    <location>
        <position position="180"/>
    </location>
    <ligand>
        <name>Zn(2+)</name>
        <dbReference type="ChEBI" id="CHEBI:29105"/>
    </ligand>
</feature>
<evidence type="ECO:0000256" key="8">
    <source>
        <dbReference type="ARBA" id="ARBA00013031"/>
    </source>
</evidence>
<evidence type="ECO:0000256" key="2">
    <source>
        <dbReference type="ARBA" id="ARBA00001911"/>
    </source>
</evidence>
<comment type="similarity">
    <text evidence="7 19">Belongs to the sugar phosphate cyclases superfamily. Dehydroquinate synthase family.</text>
</comment>
<comment type="cofactor">
    <cofactor evidence="3">
        <name>Zn(2+)</name>
        <dbReference type="ChEBI" id="CHEBI:29105"/>
    </cofactor>
</comment>
<evidence type="ECO:0000256" key="3">
    <source>
        <dbReference type="ARBA" id="ARBA00001947"/>
    </source>
</evidence>
<dbReference type="Gene3D" id="1.20.1090.10">
    <property type="entry name" value="Dehydroquinate synthase-like - alpha domain"/>
    <property type="match status" value="1"/>
</dbReference>
<protein>
    <recommendedName>
        <fullName evidence="9 19">3-dehydroquinate synthase</fullName>
        <shortName evidence="19">DHQS</shortName>
        <ecNumber evidence="8 19">4.2.3.4</ecNumber>
    </recommendedName>
</protein>
<dbReference type="InterPro" id="IPR030963">
    <property type="entry name" value="DHQ_synth_fam"/>
</dbReference>
<dbReference type="InterPro" id="IPR016037">
    <property type="entry name" value="DHQ_synth_AroB"/>
</dbReference>
<evidence type="ECO:0000256" key="17">
    <source>
        <dbReference type="ARBA" id="ARBA00023239"/>
    </source>
</evidence>
<dbReference type="EMBL" id="JANIBC010000003">
    <property type="protein sequence ID" value="MCQ8184949.1"/>
    <property type="molecule type" value="Genomic_DNA"/>
</dbReference>
<dbReference type="Pfam" id="PF24621">
    <property type="entry name" value="DHQS_C"/>
    <property type="match status" value="1"/>
</dbReference>
<keyword evidence="23" id="KW-1185">Reference proteome</keyword>
<keyword evidence="18 19" id="KW-0170">Cobalt</keyword>
<evidence type="ECO:0000256" key="4">
    <source>
        <dbReference type="ARBA" id="ARBA00003485"/>
    </source>
</evidence>
<comment type="caution">
    <text evidence="19">Lacks conserved residue(s) required for the propagation of feature annotation.</text>
</comment>
<keyword evidence="14 19" id="KW-0862">Zinc</keyword>
<keyword evidence="12 19" id="KW-0479">Metal-binding</keyword>
<dbReference type="AlphaFoldDB" id="A0A9X2RHJ7"/>
<dbReference type="GO" id="GO:0009423">
    <property type="term" value="P:chorismate biosynthetic process"/>
    <property type="evidence" value="ECO:0007669"/>
    <property type="project" value="UniProtKB-UniRule"/>
</dbReference>
<feature type="binding site" evidence="19">
    <location>
        <position position="243"/>
    </location>
    <ligand>
        <name>Zn(2+)</name>
        <dbReference type="ChEBI" id="CHEBI:29105"/>
    </ligand>
</feature>
<dbReference type="RefSeq" id="WP_256618810.1">
    <property type="nucleotide sequence ID" value="NZ_JANIBC010000003.1"/>
</dbReference>
<evidence type="ECO:0000256" key="14">
    <source>
        <dbReference type="ARBA" id="ARBA00022833"/>
    </source>
</evidence>
<dbReference type="NCBIfam" id="TIGR01357">
    <property type="entry name" value="aroB"/>
    <property type="match status" value="1"/>
</dbReference>
<evidence type="ECO:0000256" key="11">
    <source>
        <dbReference type="ARBA" id="ARBA00022605"/>
    </source>
</evidence>
<accession>A0A9X2RHJ7</accession>
<evidence type="ECO:0000256" key="13">
    <source>
        <dbReference type="ARBA" id="ARBA00022741"/>
    </source>
</evidence>
<evidence type="ECO:0000256" key="1">
    <source>
        <dbReference type="ARBA" id="ARBA00001393"/>
    </source>
</evidence>
<keyword evidence="11 19" id="KW-0028">Amino-acid biosynthesis</keyword>
<evidence type="ECO:0000256" key="6">
    <source>
        <dbReference type="ARBA" id="ARBA00004661"/>
    </source>
</evidence>
<proteinExistence type="inferred from homology"/>
<evidence type="ECO:0000256" key="16">
    <source>
        <dbReference type="ARBA" id="ARBA00023141"/>
    </source>
</evidence>
<comment type="subcellular location">
    <subcellularLocation>
        <location evidence="5 19">Cytoplasm</location>
    </subcellularLocation>
</comment>
<dbReference type="GO" id="GO:0046872">
    <property type="term" value="F:metal ion binding"/>
    <property type="evidence" value="ECO:0007669"/>
    <property type="project" value="UniProtKB-KW"/>
</dbReference>
<feature type="binding site" evidence="19">
    <location>
        <begin position="101"/>
        <end position="105"/>
    </location>
    <ligand>
        <name>NAD(+)</name>
        <dbReference type="ChEBI" id="CHEBI:57540"/>
    </ligand>
</feature>
<keyword evidence="16 19" id="KW-0057">Aromatic amino acid biosynthesis</keyword>
<feature type="binding site" evidence="19">
    <location>
        <position position="138"/>
    </location>
    <ligand>
        <name>NAD(+)</name>
        <dbReference type="ChEBI" id="CHEBI:57540"/>
    </ligand>
</feature>
<dbReference type="Proteomes" id="UP001142610">
    <property type="component" value="Unassembled WGS sequence"/>
</dbReference>